<dbReference type="EMBL" id="CAXAMN010025084">
    <property type="protein sequence ID" value="CAK9092535.1"/>
    <property type="molecule type" value="Genomic_DNA"/>
</dbReference>
<comment type="caution">
    <text evidence="1">The sequence shown here is derived from an EMBL/GenBank/DDBJ whole genome shotgun (WGS) entry which is preliminary data.</text>
</comment>
<proteinExistence type="predicted"/>
<dbReference type="Proteomes" id="UP001642484">
    <property type="component" value="Unassembled WGS sequence"/>
</dbReference>
<organism evidence="1 2">
    <name type="scientific">Durusdinium trenchii</name>
    <dbReference type="NCBI Taxonomy" id="1381693"/>
    <lineage>
        <taxon>Eukaryota</taxon>
        <taxon>Sar</taxon>
        <taxon>Alveolata</taxon>
        <taxon>Dinophyceae</taxon>
        <taxon>Suessiales</taxon>
        <taxon>Symbiodiniaceae</taxon>
        <taxon>Durusdinium</taxon>
    </lineage>
</organism>
<gene>
    <name evidence="1" type="ORF">CCMP2556_LOCUS44301</name>
</gene>
<name>A0ABP0QW64_9DINO</name>
<keyword evidence="2" id="KW-1185">Reference proteome</keyword>
<evidence type="ECO:0000313" key="2">
    <source>
        <dbReference type="Proteomes" id="UP001642484"/>
    </source>
</evidence>
<evidence type="ECO:0000313" key="1">
    <source>
        <dbReference type="EMBL" id="CAK9092535.1"/>
    </source>
</evidence>
<sequence length="681" mass="76566">MLKEWIRNPNLADMVVEERYTSWVESLRTDRYVTVSELQLEKIYGTSKEALAFIAEVLRGQTGVPHPQAPSIKKARLYKVLKEIIEDTSKGQRGASEVSLSGRVKDGAAKALLQKQLGGLGANIGEFMDLKTGAIKAKKPKKEKPPEQEAIAELKKVEKKWKDLLNGLEKVISELAEYKVRNASELVDPAAILLLIEAEKELIQPIDTDVKDGKRRVSLEDLQYWVPLVVHGDDAEAHRRRSFCVVTLASAVCYGSQFNTRYLLYAIDNAQACQESYMTLDMWLMWSLIELQEGRYMSVDPWQNPITRPQGPVAGPYKGVLVNLKGDEKFLQRTLRLQTSWVSENVCALCRASKSGPMVYTTFGVNAPHRTTKLDTSEFIMEAVKPNPWVMLPGFHIDLINFDWLHVVDLTLAPECAASALVELTQTDEIWPGDTPDERLRLAYVDFVRECKIHGVRNRGEIFSLKALYPLGRHQFPTLVQRHFNGSESAILCRFLKGICLAVAASRPNDEHAALRAALFINLVGMRQAISLQQSRIVLPAQNLQALQSYAFLFSSALNSLASESIASGILLWKIRPKFHKFLVMSGKWFLRNVHLRIDNCYTNAVCLCECHCTQAATHRSRQRATYASAAVLHLFRRRYGGASEAVCFTQPPKGNGQANLASLCCVRLLFLAEIIRRLIL</sequence>
<reference evidence="1 2" key="1">
    <citation type="submission" date="2024-02" db="EMBL/GenBank/DDBJ databases">
        <authorList>
            <person name="Chen Y."/>
            <person name="Shah S."/>
            <person name="Dougan E. K."/>
            <person name="Thang M."/>
            <person name="Chan C."/>
        </authorList>
    </citation>
    <scope>NUCLEOTIDE SEQUENCE [LARGE SCALE GENOMIC DNA]</scope>
</reference>
<protein>
    <submittedName>
        <fullName evidence="1">Uncharacterized protein</fullName>
    </submittedName>
</protein>
<accession>A0ABP0QW64</accession>